<name>A0A955IBX1_9BACT</name>
<protein>
    <submittedName>
        <fullName evidence="1">Uncharacterized protein</fullName>
    </submittedName>
</protein>
<reference evidence="1" key="1">
    <citation type="submission" date="2020-04" db="EMBL/GenBank/DDBJ databases">
        <authorList>
            <person name="Zhang T."/>
        </authorList>
    </citation>
    <scope>NUCLEOTIDE SEQUENCE</scope>
    <source>
        <strain evidence="1">HKST-UBA15</strain>
    </source>
</reference>
<evidence type="ECO:0000313" key="2">
    <source>
        <dbReference type="Proteomes" id="UP000745577"/>
    </source>
</evidence>
<gene>
    <name evidence="1" type="ORF">KC675_05025</name>
</gene>
<comment type="caution">
    <text evidence="1">The sequence shown here is derived from an EMBL/GenBank/DDBJ whole genome shotgun (WGS) entry which is preliminary data.</text>
</comment>
<sequence length="73" mass="8732">MKKDIEQWVSRRKGTPAIVKGTEDLLRIKFSDSERDLVETSWNKFFELLDKNELLFIYDKESDSRFNAFVDKN</sequence>
<dbReference type="EMBL" id="JAGQLL010000076">
    <property type="protein sequence ID" value="MCA9380513.1"/>
    <property type="molecule type" value="Genomic_DNA"/>
</dbReference>
<accession>A0A955IBX1</accession>
<organism evidence="1 2">
    <name type="scientific">Candidatus Dojkabacteria bacterium</name>
    <dbReference type="NCBI Taxonomy" id="2099670"/>
    <lineage>
        <taxon>Bacteria</taxon>
        <taxon>Candidatus Dojkabacteria</taxon>
    </lineage>
</organism>
<proteinExistence type="predicted"/>
<dbReference type="AlphaFoldDB" id="A0A955IBX1"/>
<evidence type="ECO:0000313" key="1">
    <source>
        <dbReference type="EMBL" id="MCA9380513.1"/>
    </source>
</evidence>
<dbReference type="Proteomes" id="UP000745577">
    <property type="component" value="Unassembled WGS sequence"/>
</dbReference>
<reference evidence="1" key="2">
    <citation type="journal article" date="2021" name="Microbiome">
        <title>Successional dynamics and alternative stable states in a saline activated sludge microbial community over 9 years.</title>
        <authorList>
            <person name="Wang Y."/>
            <person name="Ye J."/>
            <person name="Ju F."/>
            <person name="Liu L."/>
            <person name="Boyd J.A."/>
            <person name="Deng Y."/>
            <person name="Parks D.H."/>
            <person name="Jiang X."/>
            <person name="Yin X."/>
            <person name="Woodcroft B.J."/>
            <person name="Tyson G.W."/>
            <person name="Hugenholtz P."/>
            <person name="Polz M.F."/>
            <person name="Zhang T."/>
        </authorList>
    </citation>
    <scope>NUCLEOTIDE SEQUENCE</scope>
    <source>
        <strain evidence="1">HKST-UBA15</strain>
    </source>
</reference>